<keyword evidence="1" id="KW-0812">Transmembrane</keyword>
<gene>
    <name evidence="2" type="ORF">QR695_03100</name>
</gene>
<reference evidence="2 3" key="1">
    <citation type="submission" date="2023-06" db="EMBL/GenBank/DDBJ databases">
        <title>Influencing factors and mechanism of Cr(VI) reduction by facultative anaerobic Exiguobacterium sp. PY14.</title>
        <authorList>
            <person name="Zou L."/>
        </authorList>
    </citation>
    <scope>NUCLEOTIDE SEQUENCE [LARGE SCALE GENOMIC DNA]</scope>
    <source>
        <strain evidence="2 3">PY14</strain>
    </source>
</reference>
<keyword evidence="3" id="KW-1185">Reference proteome</keyword>
<keyword evidence="1" id="KW-1133">Transmembrane helix</keyword>
<comment type="caution">
    <text evidence="2">The sequence shown here is derived from an EMBL/GenBank/DDBJ whole genome shotgun (WGS) entry which is preliminary data.</text>
</comment>
<dbReference type="InterPro" id="IPR025833">
    <property type="entry name" value="GDYXXLXY"/>
</dbReference>
<proteinExistence type="predicted"/>
<protein>
    <submittedName>
        <fullName evidence="2">GDYXXLXY domain-containing protein</fullName>
    </submittedName>
</protein>
<evidence type="ECO:0000313" key="2">
    <source>
        <dbReference type="EMBL" id="MDL5375994.1"/>
    </source>
</evidence>
<name>A0ABT7MKP8_9BACL</name>
<dbReference type="RefSeq" id="WP_214719742.1">
    <property type="nucleotide sequence ID" value="NZ_CP183077.1"/>
</dbReference>
<evidence type="ECO:0000313" key="3">
    <source>
        <dbReference type="Proteomes" id="UP001230807"/>
    </source>
</evidence>
<keyword evidence="1" id="KW-0472">Membrane</keyword>
<dbReference type="Pfam" id="PF14345">
    <property type="entry name" value="GDYXXLXY"/>
    <property type="match status" value="1"/>
</dbReference>
<dbReference type="EMBL" id="JASWER010000001">
    <property type="protein sequence ID" value="MDL5375994.1"/>
    <property type="molecule type" value="Genomic_DNA"/>
</dbReference>
<sequence length="154" mass="17656">MKRLTPWLVPIVQVLIAVGFILFVYAVSWFGETYTFKATSYEPYDPFFGDFVYLEYDSFEGRQDVESGTVYVSFKTGDDGYATIDRVSSRPFFGGTRANYYDRQVYIDDMSSYRVAEEETSAIEGAKTFEVDVDVAPWGMVRPHDLRSTEAETE</sequence>
<accession>A0ABT7MKP8</accession>
<feature type="transmembrane region" description="Helical" evidence="1">
    <location>
        <begin position="7"/>
        <end position="30"/>
    </location>
</feature>
<organism evidence="2 3">
    <name type="scientific">Exiguobacterium mexicanum</name>
    <dbReference type="NCBI Taxonomy" id="340146"/>
    <lineage>
        <taxon>Bacteria</taxon>
        <taxon>Bacillati</taxon>
        <taxon>Bacillota</taxon>
        <taxon>Bacilli</taxon>
        <taxon>Bacillales</taxon>
        <taxon>Bacillales Family XII. Incertae Sedis</taxon>
        <taxon>Exiguobacterium</taxon>
    </lineage>
</organism>
<evidence type="ECO:0000256" key="1">
    <source>
        <dbReference type="SAM" id="Phobius"/>
    </source>
</evidence>
<dbReference type="Proteomes" id="UP001230807">
    <property type="component" value="Unassembled WGS sequence"/>
</dbReference>